<evidence type="ECO:0000313" key="2">
    <source>
        <dbReference type="EMBL" id="CAB4954249.1"/>
    </source>
</evidence>
<evidence type="ECO:0000313" key="1">
    <source>
        <dbReference type="EMBL" id="CAB4324401.1"/>
    </source>
</evidence>
<accession>A0A6J7KIE9</accession>
<dbReference type="EMBL" id="CAFBNC010000151">
    <property type="protein sequence ID" value="CAB4954249.1"/>
    <property type="molecule type" value="Genomic_DNA"/>
</dbReference>
<proteinExistence type="predicted"/>
<organism evidence="2">
    <name type="scientific">freshwater metagenome</name>
    <dbReference type="NCBI Taxonomy" id="449393"/>
    <lineage>
        <taxon>unclassified sequences</taxon>
        <taxon>metagenomes</taxon>
        <taxon>ecological metagenomes</taxon>
    </lineage>
</organism>
<protein>
    <submittedName>
        <fullName evidence="2">Unannotated protein</fullName>
    </submittedName>
</protein>
<reference evidence="2" key="1">
    <citation type="submission" date="2020-05" db="EMBL/GenBank/DDBJ databases">
        <authorList>
            <person name="Chiriac C."/>
            <person name="Salcher M."/>
            <person name="Ghai R."/>
            <person name="Kavagutti S V."/>
        </authorList>
    </citation>
    <scope>NUCLEOTIDE SEQUENCE</scope>
</reference>
<dbReference type="AlphaFoldDB" id="A0A6J7KIE9"/>
<name>A0A6J7KIE9_9ZZZZ</name>
<gene>
    <name evidence="1" type="ORF">UFOPK1392_02170</name>
    <name evidence="2" type="ORF">UFOPK3733_02058</name>
</gene>
<dbReference type="EMBL" id="CAEMXZ010000142">
    <property type="protein sequence ID" value="CAB4324401.1"/>
    <property type="molecule type" value="Genomic_DNA"/>
</dbReference>
<sequence length="393" mass="43576">MIIERYLELGLRLGRHVDGFVDAYYGPPAIAERIAAEAVVSPENLSADAARLIADLDGGLDDDLIDAGRRRWLRAQVVGLHTSARKLAGEPIAYADEVEWCYGVRPTFRDEELFDAAHRRLNAVLPGDGPIRERIIAWREAQAIPVPRLEGVLRDIADDFRERTDHLFGLPDGEHIDWELATNQPWSGFNYYLGDLRSTVAINTDLPVLAPGIGHLVAHEAYPGHHTEHSRKEAGLVRQRQWLEETLFCVGTPQCLLAEGLADLALTVIVGDTPELVMVEHLGPLDLGYDPEVAAAVRLASNSLDAVRANAAWLLHADERPIDEVVAYVERWGLLPLERARKAVEFLTSPTWRAYISCYIEGFPLCRDFVAGDPARFATLITEQVVPADLVAP</sequence>